<proteinExistence type="predicted"/>
<comment type="caution">
    <text evidence="1">The sequence shown here is derived from an EMBL/GenBank/DDBJ whole genome shotgun (WGS) entry which is preliminary data.</text>
</comment>
<organism evidence="1 2">
    <name type="scientific">Microbacterium arthrosphaerae</name>
    <dbReference type="NCBI Taxonomy" id="792652"/>
    <lineage>
        <taxon>Bacteria</taxon>
        <taxon>Bacillati</taxon>
        <taxon>Actinomycetota</taxon>
        <taxon>Actinomycetes</taxon>
        <taxon>Micrococcales</taxon>
        <taxon>Microbacteriaceae</taxon>
        <taxon>Microbacterium</taxon>
    </lineage>
</organism>
<dbReference type="EMBL" id="JAWQEV010000004">
    <property type="protein sequence ID" value="MDW4573726.1"/>
    <property type="molecule type" value="Genomic_DNA"/>
</dbReference>
<sequence>MHTTDLIIGEYVHRLPRSADEDALLAELTDAVQAGGGVVMLPTHQAHSRVAVLISPGVPVFIERTLIPDEQDDAETAGSVEVAEWADL</sequence>
<accession>A0ABU4H314</accession>
<keyword evidence="2" id="KW-1185">Reference proteome</keyword>
<evidence type="ECO:0000313" key="1">
    <source>
        <dbReference type="EMBL" id="MDW4573726.1"/>
    </source>
</evidence>
<gene>
    <name evidence="1" type="ORF">R8Z58_13175</name>
</gene>
<dbReference type="RefSeq" id="WP_318354244.1">
    <property type="nucleotide sequence ID" value="NZ_JAWQEV010000004.1"/>
</dbReference>
<evidence type="ECO:0000313" key="2">
    <source>
        <dbReference type="Proteomes" id="UP001283109"/>
    </source>
</evidence>
<dbReference type="Proteomes" id="UP001283109">
    <property type="component" value="Unassembled WGS sequence"/>
</dbReference>
<name>A0ABU4H314_9MICO</name>
<protein>
    <submittedName>
        <fullName evidence="1">Uncharacterized protein</fullName>
    </submittedName>
</protein>
<reference evidence="1 2" key="1">
    <citation type="submission" date="2023-11" db="EMBL/GenBank/DDBJ databases">
        <title>Draft genome sequence of Microbacterium arthrosphaerae JCM 30492.</title>
        <authorList>
            <person name="Zhang G."/>
            <person name="Ding Y."/>
        </authorList>
    </citation>
    <scope>NUCLEOTIDE SEQUENCE [LARGE SCALE GENOMIC DNA]</scope>
    <source>
        <strain evidence="1 2">JCM 30492</strain>
    </source>
</reference>